<accession>A0A7J7DXJ9</accession>
<organism evidence="3 4">
    <name type="scientific">Tripterygium wilfordii</name>
    <name type="common">Thunder God vine</name>
    <dbReference type="NCBI Taxonomy" id="458696"/>
    <lineage>
        <taxon>Eukaryota</taxon>
        <taxon>Viridiplantae</taxon>
        <taxon>Streptophyta</taxon>
        <taxon>Embryophyta</taxon>
        <taxon>Tracheophyta</taxon>
        <taxon>Spermatophyta</taxon>
        <taxon>Magnoliopsida</taxon>
        <taxon>eudicotyledons</taxon>
        <taxon>Gunneridae</taxon>
        <taxon>Pentapetalae</taxon>
        <taxon>rosids</taxon>
        <taxon>fabids</taxon>
        <taxon>Celastrales</taxon>
        <taxon>Celastraceae</taxon>
        <taxon>Tripterygium</taxon>
    </lineage>
</organism>
<dbReference type="GO" id="GO:0006950">
    <property type="term" value="P:response to stress"/>
    <property type="evidence" value="ECO:0007669"/>
    <property type="project" value="UniProtKB-ARBA"/>
</dbReference>
<proteinExistence type="predicted"/>
<name>A0A7J7DXJ9_TRIWF</name>
<keyword evidence="3" id="KW-0808">Transferase</keyword>
<dbReference type="Proteomes" id="UP000593562">
    <property type="component" value="Unassembled WGS sequence"/>
</dbReference>
<dbReference type="InParanoid" id="A0A7J7DXJ9"/>
<dbReference type="InterPro" id="IPR051992">
    <property type="entry name" value="OxStress_Response_Reg"/>
</dbReference>
<sequence length="135" mass="15419">MMFGAFVGLGAMVIKWHKRPQDWQKRNSFSSWLLPLHAGDTSFMTSKNSIGSHKTNFYSSTLGLGRRGLSRYYSGKARSFTCMADVHCLEDLKKQEHIDAKKRKKYLERKELPVPPYPCRRVASTNQFATPFVGA</sequence>
<comment type="subcellular location">
    <subcellularLocation>
        <location evidence="1">Nucleus</location>
    </subcellularLocation>
</comment>
<evidence type="ECO:0000313" key="3">
    <source>
        <dbReference type="EMBL" id="KAF5751092.1"/>
    </source>
</evidence>
<dbReference type="AlphaFoldDB" id="A0A7J7DXJ9"/>
<protein>
    <submittedName>
        <fullName evidence="3">Putative kinase</fullName>
    </submittedName>
</protein>
<keyword evidence="4" id="KW-1185">Reference proteome</keyword>
<gene>
    <name evidence="3" type="ORF">HS088_TW02G00102</name>
</gene>
<keyword evidence="2" id="KW-0539">Nucleus</keyword>
<reference evidence="3 4" key="1">
    <citation type="journal article" date="2020" name="Nat. Commun.">
        <title>Genome of Tripterygium wilfordii and identification of cytochrome P450 involved in triptolide biosynthesis.</title>
        <authorList>
            <person name="Tu L."/>
            <person name="Su P."/>
            <person name="Zhang Z."/>
            <person name="Gao L."/>
            <person name="Wang J."/>
            <person name="Hu T."/>
            <person name="Zhou J."/>
            <person name="Zhang Y."/>
            <person name="Zhao Y."/>
            <person name="Liu Y."/>
            <person name="Song Y."/>
            <person name="Tong Y."/>
            <person name="Lu Y."/>
            <person name="Yang J."/>
            <person name="Xu C."/>
            <person name="Jia M."/>
            <person name="Peters R.J."/>
            <person name="Huang L."/>
            <person name="Gao W."/>
        </authorList>
    </citation>
    <scope>NUCLEOTIDE SEQUENCE [LARGE SCALE GENOMIC DNA]</scope>
    <source>
        <strain evidence="4">cv. XIE 37</strain>
        <tissue evidence="3">Leaf</tissue>
    </source>
</reference>
<dbReference type="EMBL" id="JAAARO010000002">
    <property type="protein sequence ID" value="KAF5751092.1"/>
    <property type="molecule type" value="Genomic_DNA"/>
</dbReference>
<evidence type="ECO:0000256" key="2">
    <source>
        <dbReference type="ARBA" id="ARBA00023242"/>
    </source>
</evidence>
<dbReference type="PANTHER" id="PTHR33172">
    <property type="entry name" value="OS08G0516900 PROTEIN"/>
    <property type="match status" value="1"/>
</dbReference>
<evidence type="ECO:0000256" key="1">
    <source>
        <dbReference type="ARBA" id="ARBA00004123"/>
    </source>
</evidence>
<dbReference type="GO" id="GO:0016301">
    <property type="term" value="F:kinase activity"/>
    <property type="evidence" value="ECO:0007669"/>
    <property type="project" value="UniProtKB-KW"/>
</dbReference>
<keyword evidence="3" id="KW-0418">Kinase</keyword>
<evidence type="ECO:0000313" key="4">
    <source>
        <dbReference type="Proteomes" id="UP000593562"/>
    </source>
</evidence>
<dbReference type="GO" id="GO:0005634">
    <property type="term" value="C:nucleus"/>
    <property type="evidence" value="ECO:0007669"/>
    <property type="project" value="UniProtKB-SubCell"/>
</dbReference>
<dbReference type="PANTHER" id="PTHR33172:SF38">
    <property type="entry name" value="GENOME ASSEMBLY, CHROMOSOME: A01"/>
    <property type="match status" value="1"/>
</dbReference>
<comment type="caution">
    <text evidence="3">The sequence shown here is derived from an EMBL/GenBank/DDBJ whole genome shotgun (WGS) entry which is preliminary data.</text>
</comment>